<keyword evidence="5" id="KW-1185">Reference proteome</keyword>
<feature type="transmembrane region" description="Helical" evidence="2">
    <location>
        <begin position="63"/>
        <end position="83"/>
    </location>
</feature>
<keyword evidence="2" id="KW-0812">Transmembrane</keyword>
<evidence type="ECO:0000256" key="1">
    <source>
        <dbReference type="SAM" id="MobiDB-lite"/>
    </source>
</evidence>
<sequence>VWLLLALLLLWVPATSPAPPANSIVTQISTIADGVTTTPSSSSSTVSVAMGATHSASSQELQVLLSLLALLLLLLGGSLLLAWRMLRKRVKAGEHPEPLQTPSQGSPEELHYSTVAFDSQSPDSKANRIHSQKTLEREPEYSVIKQT</sequence>
<reference evidence="4 5" key="1">
    <citation type="submission" date="2019-05" db="EMBL/GenBank/DDBJ databases">
        <title>A Chromosome-scale Meerkat (S. suricatta) Genome Assembly.</title>
        <authorList>
            <person name="Dudchenko O."/>
            <person name="Lieberman Aiden E."/>
            <person name="Tung J."/>
            <person name="Barreiro L.B."/>
            <person name="Clutton-Brock T.H."/>
        </authorList>
    </citation>
    <scope>NUCLEOTIDE SEQUENCE [LARGE SCALE GENOMIC DNA]</scope>
</reference>
<keyword evidence="2" id="KW-0472">Membrane</keyword>
<dbReference type="AlphaFoldDB" id="A0A673V4E6"/>
<protein>
    <recommendedName>
        <fullName evidence="6">CD300a molecule</fullName>
    </recommendedName>
</protein>
<evidence type="ECO:0000256" key="2">
    <source>
        <dbReference type="SAM" id="Phobius"/>
    </source>
</evidence>
<keyword evidence="3" id="KW-0732">Signal</keyword>
<proteinExistence type="predicted"/>
<dbReference type="Proteomes" id="UP000472268">
    <property type="component" value="Chromosome 17"/>
</dbReference>
<reference evidence="4" key="2">
    <citation type="submission" date="2025-08" db="UniProtKB">
        <authorList>
            <consortium name="Ensembl"/>
        </authorList>
    </citation>
    <scope>IDENTIFICATION</scope>
</reference>
<evidence type="ECO:0000256" key="3">
    <source>
        <dbReference type="SAM" id="SignalP"/>
    </source>
</evidence>
<evidence type="ECO:0000313" key="4">
    <source>
        <dbReference type="Ensembl" id="ENSSSUP00005032578.1"/>
    </source>
</evidence>
<organism evidence="4 5">
    <name type="scientific">Suricata suricatta</name>
    <name type="common">Meerkat</name>
    <dbReference type="NCBI Taxonomy" id="37032"/>
    <lineage>
        <taxon>Eukaryota</taxon>
        <taxon>Metazoa</taxon>
        <taxon>Chordata</taxon>
        <taxon>Craniata</taxon>
        <taxon>Vertebrata</taxon>
        <taxon>Euteleostomi</taxon>
        <taxon>Mammalia</taxon>
        <taxon>Eutheria</taxon>
        <taxon>Laurasiatheria</taxon>
        <taxon>Carnivora</taxon>
        <taxon>Feliformia</taxon>
        <taxon>Herpestidae</taxon>
        <taxon>Suricata</taxon>
    </lineage>
</organism>
<dbReference type="Ensembl" id="ENSSSUT00005037152.1">
    <property type="protein sequence ID" value="ENSSSUP00005032578.1"/>
    <property type="gene ID" value="ENSSSUG00005020969.1"/>
</dbReference>
<keyword evidence="2" id="KW-1133">Transmembrane helix</keyword>
<feature type="region of interest" description="Disordered" evidence="1">
    <location>
        <begin position="92"/>
        <end position="147"/>
    </location>
</feature>
<feature type="signal peptide" evidence="3">
    <location>
        <begin position="1"/>
        <end position="17"/>
    </location>
</feature>
<dbReference type="OMA" id="GEQHYVN"/>
<feature type="chain" id="PRO_5025554791" description="CD300a molecule" evidence="3">
    <location>
        <begin position="18"/>
        <end position="147"/>
    </location>
</feature>
<reference evidence="4" key="3">
    <citation type="submission" date="2025-09" db="UniProtKB">
        <authorList>
            <consortium name="Ensembl"/>
        </authorList>
    </citation>
    <scope>IDENTIFICATION</scope>
</reference>
<name>A0A673V4E6_SURSU</name>
<accession>A0A673V4E6</accession>
<evidence type="ECO:0008006" key="6">
    <source>
        <dbReference type="Google" id="ProtNLM"/>
    </source>
</evidence>
<evidence type="ECO:0000313" key="5">
    <source>
        <dbReference type="Proteomes" id="UP000472268"/>
    </source>
</evidence>